<evidence type="ECO:0000256" key="2">
    <source>
        <dbReference type="ARBA" id="ARBA00022670"/>
    </source>
</evidence>
<accession>A0A8T2UUZ0</accession>
<feature type="chain" id="PRO_5035798202" evidence="7">
    <location>
        <begin position="29"/>
        <end position="364"/>
    </location>
</feature>
<gene>
    <name evidence="10" type="ORF">KP509_04G088700</name>
</gene>
<sequence length="364" mass="40705">MVYPTASSSWILCLIVQLIWFLLRQTCASELFCTETQAADGSYFVAGNRSLPTFPISRGGEHSDEKSRRTTDQLQEASRSLSDCSSSKGEGGHVAAKKHPHSSLWVSGHVPDEYIVRFTGYKHASEHRKALERALDMFIGWKWIDRVNPASSFPTDFALLKVEASAQATILRELKGLPFVKDVSVQSQFSRGLMEHSHMHNQSENGSPCTFSEIVNAVVNEGSPFMEGKRFTAWTEQDTTANYTSTPSFLDTGRKLLLQRSQITSMFGAEKLWARGFTGAKVRMAVFDTGVRADHPHFRNIKERTNWTNEDTLNDNLGHGTFVAGVISSQDSQCLGFAPDAEIFAFRVFTDAQVIENSRFSLKW</sequence>
<keyword evidence="2" id="KW-0645">Protease</keyword>
<keyword evidence="3" id="KW-0378">Hydrolase</keyword>
<protein>
    <submittedName>
        <fullName evidence="10">Uncharacterized protein</fullName>
    </submittedName>
</protein>
<evidence type="ECO:0000256" key="1">
    <source>
        <dbReference type="ARBA" id="ARBA00011073"/>
    </source>
</evidence>
<feature type="compositionally biased region" description="Polar residues" evidence="6">
    <location>
        <begin position="72"/>
        <end position="88"/>
    </location>
</feature>
<dbReference type="InterPro" id="IPR022398">
    <property type="entry name" value="Peptidase_S8_His-AS"/>
</dbReference>
<feature type="domain" description="Peptidase S8/S53" evidence="8">
    <location>
        <begin position="280"/>
        <end position="352"/>
    </location>
</feature>
<dbReference type="Pfam" id="PF00082">
    <property type="entry name" value="Peptidase_S8"/>
    <property type="match status" value="1"/>
</dbReference>
<name>A0A8T2UUZ0_CERRI</name>
<dbReference type="OMA" id="NICTPKG"/>
<organism evidence="10 11">
    <name type="scientific">Ceratopteris richardii</name>
    <name type="common">Triangle waterfern</name>
    <dbReference type="NCBI Taxonomy" id="49495"/>
    <lineage>
        <taxon>Eukaryota</taxon>
        <taxon>Viridiplantae</taxon>
        <taxon>Streptophyta</taxon>
        <taxon>Embryophyta</taxon>
        <taxon>Tracheophyta</taxon>
        <taxon>Polypodiopsida</taxon>
        <taxon>Polypodiidae</taxon>
        <taxon>Polypodiales</taxon>
        <taxon>Pteridineae</taxon>
        <taxon>Pteridaceae</taxon>
        <taxon>Parkerioideae</taxon>
        <taxon>Ceratopteris</taxon>
    </lineage>
</organism>
<feature type="compositionally biased region" description="Basic and acidic residues" evidence="6">
    <location>
        <begin position="59"/>
        <end position="71"/>
    </location>
</feature>
<dbReference type="PANTHER" id="PTHR43806:SF7">
    <property type="entry name" value="MEMBRANE-BOUND TRANSCRIPTION FACTOR SITE-1 PROTEASE"/>
    <property type="match status" value="1"/>
</dbReference>
<dbReference type="PROSITE" id="PS00137">
    <property type="entry name" value="SUBTILASE_HIS"/>
    <property type="match status" value="1"/>
</dbReference>
<feature type="signal peptide" evidence="7">
    <location>
        <begin position="1"/>
        <end position="28"/>
    </location>
</feature>
<feature type="region of interest" description="Disordered" evidence="6">
    <location>
        <begin position="55"/>
        <end position="96"/>
    </location>
</feature>
<evidence type="ECO:0000256" key="5">
    <source>
        <dbReference type="PROSITE-ProRule" id="PRU01240"/>
    </source>
</evidence>
<feature type="domain" description="Membrane-bound transcription factor site-1 protease-like N-terminal" evidence="9">
    <location>
        <begin position="110"/>
        <end position="186"/>
    </location>
</feature>
<dbReference type="Pfam" id="PF23001">
    <property type="entry name" value="MBTP1_N"/>
    <property type="match status" value="1"/>
</dbReference>
<evidence type="ECO:0000256" key="3">
    <source>
        <dbReference type="ARBA" id="ARBA00022801"/>
    </source>
</evidence>
<evidence type="ECO:0000256" key="7">
    <source>
        <dbReference type="SAM" id="SignalP"/>
    </source>
</evidence>
<evidence type="ECO:0000256" key="4">
    <source>
        <dbReference type="ARBA" id="ARBA00022825"/>
    </source>
</evidence>
<proteinExistence type="inferred from homology"/>
<dbReference type="PANTHER" id="PTHR43806">
    <property type="entry name" value="PEPTIDASE S8"/>
    <property type="match status" value="1"/>
</dbReference>
<comment type="caution">
    <text evidence="5">Lacks conserved residue(s) required for the propagation of feature annotation.</text>
</comment>
<dbReference type="Proteomes" id="UP000825935">
    <property type="component" value="Chromosome 4"/>
</dbReference>
<dbReference type="InterPro" id="IPR015500">
    <property type="entry name" value="Peptidase_S8_subtilisin-rel"/>
</dbReference>
<evidence type="ECO:0000259" key="8">
    <source>
        <dbReference type="Pfam" id="PF00082"/>
    </source>
</evidence>
<dbReference type="SUPFAM" id="SSF52743">
    <property type="entry name" value="Subtilisin-like"/>
    <property type="match status" value="1"/>
</dbReference>
<keyword evidence="4" id="KW-0720">Serine protease</keyword>
<evidence type="ECO:0000313" key="10">
    <source>
        <dbReference type="EMBL" id="KAH7440041.1"/>
    </source>
</evidence>
<keyword evidence="7" id="KW-0732">Signal</keyword>
<dbReference type="EMBL" id="CM035409">
    <property type="protein sequence ID" value="KAH7440041.1"/>
    <property type="molecule type" value="Genomic_DNA"/>
</dbReference>
<evidence type="ECO:0000256" key="6">
    <source>
        <dbReference type="SAM" id="MobiDB-lite"/>
    </source>
</evidence>
<dbReference type="Gene3D" id="3.40.50.200">
    <property type="entry name" value="Peptidase S8/S53 domain"/>
    <property type="match status" value="1"/>
</dbReference>
<comment type="caution">
    <text evidence="10">The sequence shown here is derived from an EMBL/GenBank/DDBJ whole genome shotgun (WGS) entry which is preliminary data.</text>
</comment>
<dbReference type="AlphaFoldDB" id="A0A8T2UUZ0"/>
<dbReference type="PRINTS" id="PR00723">
    <property type="entry name" value="SUBTILISIN"/>
</dbReference>
<evidence type="ECO:0000259" key="9">
    <source>
        <dbReference type="Pfam" id="PF23001"/>
    </source>
</evidence>
<keyword evidence="11" id="KW-1185">Reference proteome</keyword>
<dbReference type="InterPro" id="IPR050131">
    <property type="entry name" value="Peptidase_S8_subtilisin-like"/>
</dbReference>
<dbReference type="GO" id="GO:0005794">
    <property type="term" value="C:Golgi apparatus"/>
    <property type="evidence" value="ECO:0007669"/>
    <property type="project" value="TreeGrafter"/>
</dbReference>
<comment type="similarity">
    <text evidence="1 5">Belongs to the peptidase S8 family.</text>
</comment>
<dbReference type="PROSITE" id="PS51892">
    <property type="entry name" value="SUBTILASE"/>
    <property type="match status" value="1"/>
</dbReference>
<dbReference type="OrthoDB" id="1484423at2759"/>
<evidence type="ECO:0000313" key="11">
    <source>
        <dbReference type="Proteomes" id="UP000825935"/>
    </source>
</evidence>
<dbReference type="InterPro" id="IPR055143">
    <property type="entry name" value="MBTP1_N"/>
</dbReference>
<dbReference type="InterPro" id="IPR000209">
    <property type="entry name" value="Peptidase_S8/S53_dom"/>
</dbReference>
<dbReference type="InterPro" id="IPR036852">
    <property type="entry name" value="Peptidase_S8/S53_dom_sf"/>
</dbReference>
<dbReference type="GO" id="GO:0006508">
    <property type="term" value="P:proteolysis"/>
    <property type="evidence" value="ECO:0007669"/>
    <property type="project" value="UniProtKB-KW"/>
</dbReference>
<dbReference type="GO" id="GO:0004252">
    <property type="term" value="F:serine-type endopeptidase activity"/>
    <property type="evidence" value="ECO:0007669"/>
    <property type="project" value="InterPro"/>
</dbReference>
<reference evidence="10" key="1">
    <citation type="submission" date="2021-08" db="EMBL/GenBank/DDBJ databases">
        <title>WGS assembly of Ceratopteris richardii.</title>
        <authorList>
            <person name="Marchant D.B."/>
            <person name="Chen G."/>
            <person name="Jenkins J."/>
            <person name="Shu S."/>
            <person name="Leebens-Mack J."/>
            <person name="Grimwood J."/>
            <person name="Schmutz J."/>
            <person name="Soltis P."/>
            <person name="Soltis D."/>
            <person name="Chen Z.-H."/>
        </authorList>
    </citation>
    <scope>NUCLEOTIDE SEQUENCE</scope>
    <source>
        <strain evidence="10">Whitten #5841</strain>
        <tissue evidence="10">Leaf</tissue>
    </source>
</reference>